<dbReference type="EMBL" id="BONY01000141">
    <property type="protein sequence ID" value="GIH11545.1"/>
    <property type="molecule type" value="Genomic_DNA"/>
</dbReference>
<reference evidence="5" key="1">
    <citation type="submission" date="2021-01" db="EMBL/GenBank/DDBJ databases">
        <title>Whole genome shotgun sequence of Rhizocola hellebori NBRC 109834.</title>
        <authorList>
            <person name="Komaki H."/>
            <person name="Tamura T."/>
        </authorList>
    </citation>
    <scope>NUCLEOTIDE SEQUENCE</scope>
    <source>
        <strain evidence="5">NBRC 109834</strain>
    </source>
</reference>
<dbReference type="SUPFAM" id="SSF100950">
    <property type="entry name" value="NagB/RpiA/CoA transferase-like"/>
    <property type="match status" value="1"/>
</dbReference>
<keyword evidence="1" id="KW-0805">Transcription regulation</keyword>
<dbReference type="PRINTS" id="PR00037">
    <property type="entry name" value="HTHLACR"/>
</dbReference>
<evidence type="ECO:0000313" key="5">
    <source>
        <dbReference type="EMBL" id="GIH11545.1"/>
    </source>
</evidence>
<dbReference type="Gene3D" id="3.40.50.1360">
    <property type="match status" value="1"/>
</dbReference>
<dbReference type="PANTHER" id="PTHR30363">
    <property type="entry name" value="HTH-TYPE TRANSCRIPTIONAL REGULATOR SRLR-RELATED"/>
    <property type="match status" value="1"/>
</dbReference>
<dbReference type="InterPro" id="IPR050313">
    <property type="entry name" value="Carb_Metab_HTH_regulators"/>
</dbReference>
<dbReference type="PROSITE" id="PS00894">
    <property type="entry name" value="HTH_DEOR_1"/>
    <property type="match status" value="1"/>
</dbReference>
<dbReference type="InterPro" id="IPR018356">
    <property type="entry name" value="Tscrpt_reg_HTH_DeoR_CS"/>
</dbReference>
<evidence type="ECO:0000256" key="1">
    <source>
        <dbReference type="ARBA" id="ARBA00023015"/>
    </source>
</evidence>
<feature type="domain" description="HTH deoR-type" evidence="4">
    <location>
        <begin position="29"/>
        <end position="84"/>
    </location>
</feature>
<dbReference type="Proteomes" id="UP000612899">
    <property type="component" value="Unassembled WGS sequence"/>
</dbReference>
<dbReference type="PROSITE" id="PS51000">
    <property type="entry name" value="HTH_DEOR_2"/>
    <property type="match status" value="1"/>
</dbReference>
<dbReference type="GO" id="GO:0003700">
    <property type="term" value="F:DNA-binding transcription factor activity"/>
    <property type="evidence" value="ECO:0007669"/>
    <property type="project" value="InterPro"/>
</dbReference>
<dbReference type="PANTHER" id="PTHR30363:SF44">
    <property type="entry name" value="AGA OPERON TRANSCRIPTIONAL REPRESSOR-RELATED"/>
    <property type="match status" value="1"/>
</dbReference>
<dbReference type="InterPro" id="IPR014036">
    <property type="entry name" value="DeoR-like_C"/>
</dbReference>
<dbReference type="SMART" id="SM00420">
    <property type="entry name" value="HTH_DEOR"/>
    <property type="match status" value="1"/>
</dbReference>
<evidence type="ECO:0000256" key="2">
    <source>
        <dbReference type="ARBA" id="ARBA00023125"/>
    </source>
</evidence>
<dbReference type="Gene3D" id="1.10.10.10">
    <property type="entry name" value="Winged helix-like DNA-binding domain superfamily/Winged helix DNA-binding domain"/>
    <property type="match status" value="1"/>
</dbReference>
<dbReference type="Pfam" id="PF00455">
    <property type="entry name" value="DeoRC"/>
    <property type="match status" value="1"/>
</dbReference>
<protein>
    <submittedName>
        <fullName evidence="5">DeoR family transcriptional regulator</fullName>
    </submittedName>
</protein>
<keyword evidence="3" id="KW-0804">Transcription</keyword>
<dbReference type="SMART" id="SM01134">
    <property type="entry name" value="DeoRC"/>
    <property type="match status" value="1"/>
</dbReference>
<comment type="caution">
    <text evidence="5">The sequence shown here is derived from an EMBL/GenBank/DDBJ whole genome shotgun (WGS) entry which is preliminary data.</text>
</comment>
<accession>A0A8J3VM34</accession>
<evidence type="ECO:0000259" key="4">
    <source>
        <dbReference type="PROSITE" id="PS51000"/>
    </source>
</evidence>
<name>A0A8J3VM34_9ACTN</name>
<keyword evidence="6" id="KW-1185">Reference proteome</keyword>
<dbReference type="Pfam" id="PF08220">
    <property type="entry name" value="HTH_DeoR"/>
    <property type="match status" value="1"/>
</dbReference>
<dbReference type="SUPFAM" id="SSF46785">
    <property type="entry name" value="Winged helix' DNA-binding domain"/>
    <property type="match status" value="1"/>
</dbReference>
<organism evidence="5 6">
    <name type="scientific">Rhizocola hellebori</name>
    <dbReference type="NCBI Taxonomy" id="1392758"/>
    <lineage>
        <taxon>Bacteria</taxon>
        <taxon>Bacillati</taxon>
        <taxon>Actinomycetota</taxon>
        <taxon>Actinomycetes</taxon>
        <taxon>Micromonosporales</taxon>
        <taxon>Micromonosporaceae</taxon>
        <taxon>Rhizocola</taxon>
    </lineage>
</organism>
<proteinExistence type="predicted"/>
<sequence>MEYHLVNRGTWLLAKAQTPKPTKVRLVLAQQRQVAILERVRLHGGVKVSDLVAEFGVSDMTIRRDLETLADQGLVAKVHGGATTVRPGSTEEPGFAAKSVRHRPEKAAIAARAAELVRPGMAVALSAGTTTAELALRLVGVADLTVITNSVPVADVFYRSGRPDQTVVLTGGMRTPSDALVGPVALAAIRSFHPDLLFLGVHGMSERAGYTTPNLMEAETDRALVDAAGKLVVLADSSKWDLLGISTIAALNEAHILITDSGLPAPAAALLSESVGELIVT</sequence>
<evidence type="ECO:0000313" key="6">
    <source>
        <dbReference type="Proteomes" id="UP000612899"/>
    </source>
</evidence>
<evidence type="ECO:0000256" key="3">
    <source>
        <dbReference type="ARBA" id="ARBA00023163"/>
    </source>
</evidence>
<dbReference type="InterPro" id="IPR037171">
    <property type="entry name" value="NagB/RpiA_transferase-like"/>
</dbReference>
<dbReference type="AlphaFoldDB" id="A0A8J3VM34"/>
<keyword evidence="2" id="KW-0238">DNA-binding</keyword>
<gene>
    <name evidence="5" type="primary">glpR</name>
    <name evidence="5" type="ORF">Rhe02_96120</name>
</gene>
<dbReference type="InterPro" id="IPR001034">
    <property type="entry name" value="DeoR_HTH"/>
</dbReference>
<dbReference type="InterPro" id="IPR036388">
    <property type="entry name" value="WH-like_DNA-bd_sf"/>
</dbReference>
<dbReference type="GO" id="GO:0003677">
    <property type="term" value="F:DNA binding"/>
    <property type="evidence" value="ECO:0007669"/>
    <property type="project" value="UniProtKB-KW"/>
</dbReference>
<dbReference type="InterPro" id="IPR036390">
    <property type="entry name" value="WH_DNA-bd_sf"/>
</dbReference>